<protein>
    <recommendedName>
        <fullName evidence="4 5">Translation initiation factor IF-1</fullName>
    </recommendedName>
</protein>
<dbReference type="Proteomes" id="UP000230922">
    <property type="component" value="Unassembled WGS sequence"/>
</dbReference>
<evidence type="ECO:0000256" key="5">
    <source>
        <dbReference type="NCBIfam" id="TIGR00008"/>
    </source>
</evidence>
<dbReference type="Pfam" id="PF01176">
    <property type="entry name" value="eIF-1a"/>
    <property type="match status" value="1"/>
</dbReference>
<dbReference type="GO" id="GO:0005829">
    <property type="term" value="C:cytosol"/>
    <property type="evidence" value="ECO:0007669"/>
    <property type="project" value="TreeGrafter"/>
</dbReference>
<keyword evidence="4" id="KW-0699">rRNA-binding</keyword>
<evidence type="ECO:0000256" key="1">
    <source>
        <dbReference type="ARBA" id="ARBA00010939"/>
    </source>
</evidence>
<organism evidence="7 8">
    <name type="scientific">Candidatus Doudnabacteria bacterium CG10_big_fil_rev_8_21_14_0_10_42_18</name>
    <dbReference type="NCBI Taxonomy" id="1974552"/>
    <lineage>
        <taxon>Bacteria</taxon>
        <taxon>Candidatus Doudnaibacteriota</taxon>
    </lineage>
</organism>
<evidence type="ECO:0000313" key="8">
    <source>
        <dbReference type="Proteomes" id="UP000230922"/>
    </source>
</evidence>
<dbReference type="SUPFAM" id="SSF50249">
    <property type="entry name" value="Nucleic acid-binding proteins"/>
    <property type="match status" value="1"/>
</dbReference>
<dbReference type="PANTHER" id="PTHR33370">
    <property type="entry name" value="TRANSLATION INITIATION FACTOR IF-1, CHLOROPLASTIC"/>
    <property type="match status" value="1"/>
</dbReference>
<evidence type="ECO:0000256" key="3">
    <source>
        <dbReference type="ARBA" id="ARBA00022917"/>
    </source>
</evidence>
<dbReference type="InterPro" id="IPR006196">
    <property type="entry name" value="RNA-binding_domain_S1_IF1"/>
</dbReference>
<dbReference type="GO" id="GO:0043022">
    <property type="term" value="F:ribosome binding"/>
    <property type="evidence" value="ECO:0007669"/>
    <property type="project" value="UniProtKB-UniRule"/>
</dbReference>
<accession>A0A2H0VAH8</accession>
<keyword evidence="3 4" id="KW-0648">Protein biosynthesis</keyword>
<name>A0A2H0VAH8_9BACT</name>
<comment type="subcellular location">
    <subcellularLocation>
        <location evidence="4">Cytoplasm</location>
    </subcellularLocation>
</comment>
<dbReference type="GO" id="GO:0003743">
    <property type="term" value="F:translation initiation factor activity"/>
    <property type="evidence" value="ECO:0007669"/>
    <property type="project" value="UniProtKB-UniRule"/>
</dbReference>
<dbReference type="Gene3D" id="2.40.50.140">
    <property type="entry name" value="Nucleic acid-binding proteins"/>
    <property type="match status" value="1"/>
</dbReference>
<dbReference type="HAMAP" id="MF_00075">
    <property type="entry name" value="IF_1"/>
    <property type="match status" value="1"/>
</dbReference>
<reference evidence="8" key="1">
    <citation type="submission" date="2017-09" db="EMBL/GenBank/DDBJ databases">
        <title>Depth-based differentiation of microbial function through sediment-hosted aquifers and enrichment of novel symbionts in the deep terrestrial subsurface.</title>
        <authorList>
            <person name="Probst A.J."/>
            <person name="Ladd B."/>
            <person name="Jarett J.K."/>
            <person name="Geller-Mcgrath D.E."/>
            <person name="Sieber C.M.K."/>
            <person name="Emerson J.B."/>
            <person name="Anantharaman K."/>
            <person name="Thomas B.C."/>
            <person name="Malmstrom R."/>
            <person name="Stieglmeier M."/>
            <person name="Klingl A."/>
            <person name="Woyke T."/>
            <person name="Ryan C.M."/>
            <person name="Banfield J.F."/>
        </authorList>
    </citation>
    <scope>NUCLEOTIDE SEQUENCE [LARGE SCALE GENOMIC DNA]</scope>
</reference>
<dbReference type="InterPro" id="IPR012340">
    <property type="entry name" value="NA-bd_OB-fold"/>
</dbReference>
<comment type="function">
    <text evidence="4">One of the essential components for the initiation of protein synthesis. Stabilizes the binding of IF-2 and IF-3 on the 30S subunit to which N-formylmethionyl-tRNA(fMet) subsequently binds. Helps modulate mRNA selection, yielding the 30S pre-initiation complex (PIC). Upon addition of the 50S ribosomal subunit IF-1, IF-2 and IF-3 are released leaving the mature 70S translation initiation complex.</text>
</comment>
<feature type="domain" description="S1-like" evidence="6">
    <location>
        <begin position="14"/>
        <end position="83"/>
    </location>
</feature>
<comment type="subunit">
    <text evidence="4">Component of the 30S ribosomal translation pre-initiation complex which assembles on the 30S ribosome in the order IF-2 and IF-3, IF-1 and N-formylmethionyl-tRNA(fMet); mRNA recruitment can occur at any time during PIC assembly.</text>
</comment>
<keyword evidence="2 4" id="KW-0396">Initiation factor</keyword>
<dbReference type="NCBIfam" id="TIGR00008">
    <property type="entry name" value="infA"/>
    <property type="match status" value="1"/>
</dbReference>
<comment type="caution">
    <text evidence="7">The sequence shown here is derived from an EMBL/GenBank/DDBJ whole genome shotgun (WGS) entry which is preliminary data.</text>
</comment>
<dbReference type="GO" id="GO:0019843">
    <property type="term" value="F:rRNA binding"/>
    <property type="evidence" value="ECO:0007669"/>
    <property type="project" value="UniProtKB-UniRule"/>
</dbReference>
<keyword evidence="4" id="KW-0963">Cytoplasm</keyword>
<dbReference type="CDD" id="cd04451">
    <property type="entry name" value="S1_IF1"/>
    <property type="match status" value="1"/>
</dbReference>
<proteinExistence type="inferred from homology"/>
<dbReference type="InterPro" id="IPR004368">
    <property type="entry name" value="TIF_IF1"/>
</dbReference>
<evidence type="ECO:0000256" key="4">
    <source>
        <dbReference type="HAMAP-Rule" id="MF_00075"/>
    </source>
</evidence>
<sequence length="83" mass="9356">MSSRVQDLGKSGKNKDFIELEGKVVETLPNAVFRVQLDSGQAVLGHLSGKMRVHRIRVLPGDKVLIQMTPYDLTKGRITRRLR</sequence>
<gene>
    <name evidence="4" type="primary">infA</name>
    <name evidence="7" type="ORF">COT92_02795</name>
</gene>
<dbReference type="PANTHER" id="PTHR33370:SF1">
    <property type="entry name" value="TRANSLATION INITIATION FACTOR IF-1, CHLOROPLASTIC"/>
    <property type="match status" value="1"/>
</dbReference>
<dbReference type="AlphaFoldDB" id="A0A2H0VAH8"/>
<evidence type="ECO:0000256" key="2">
    <source>
        <dbReference type="ARBA" id="ARBA00022540"/>
    </source>
</evidence>
<evidence type="ECO:0000313" key="7">
    <source>
        <dbReference type="EMBL" id="PIR96108.1"/>
    </source>
</evidence>
<dbReference type="EMBL" id="PFAK01000046">
    <property type="protein sequence ID" value="PIR96108.1"/>
    <property type="molecule type" value="Genomic_DNA"/>
</dbReference>
<comment type="similarity">
    <text evidence="1 4">Belongs to the IF-1 family.</text>
</comment>
<evidence type="ECO:0000259" key="6">
    <source>
        <dbReference type="PROSITE" id="PS50832"/>
    </source>
</evidence>
<dbReference type="PROSITE" id="PS50832">
    <property type="entry name" value="S1_IF1_TYPE"/>
    <property type="match status" value="1"/>
</dbReference>
<dbReference type="FunFam" id="2.40.50.140:FF:000002">
    <property type="entry name" value="Translation initiation factor IF-1"/>
    <property type="match status" value="1"/>
</dbReference>
<keyword evidence="4" id="KW-0694">RNA-binding</keyword>